<dbReference type="SUPFAM" id="SSF49354">
    <property type="entry name" value="PapD-like"/>
    <property type="match status" value="1"/>
</dbReference>
<evidence type="ECO:0000313" key="5">
    <source>
        <dbReference type="EMBL" id="KAK4767556.1"/>
    </source>
</evidence>
<dbReference type="PANTHER" id="PTHR10809">
    <property type="entry name" value="VESICLE-ASSOCIATED MEMBRANE PROTEIN-ASSOCIATED PROTEIN"/>
    <property type="match status" value="1"/>
</dbReference>
<dbReference type="PROSITE" id="PS50202">
    <property type="entry name" value="MSP"/>
    <property type="match status" value="1"/>
</dbReference>
<dbReference type="GO" id="GO:0005789">
    <property type="term" value="C:endoplasmic reticulum membrane"/>
    <property type="evidence" value="ECO:0007669"/>
    <property type="project" value="InterPro"/>
</dbReference>
<dbReference type="EMBL" id="JAXQNO010000022">
    <property type="protein sequence ID" value="KAK4767556.1"/>
    <property type="molecule type" value="Genomic_DNA"/>
</dbReference>
<dbReference type="GO" id="GO:0061817">
    <property type="term" value="P:endoplasmic reticulum-plasma membrane tethering"/>
    <property type="evidence" value="ECO:0007669"/>
    <property type="project" value="TreeGrafter"/>
</dbReference>
<comment type="caution">
    <text evidence="5">The sequence shown here is derived from an EMBL/GenBank/DDBJ whole genome shotgun (WGS) entry which is preliminary data.</text>
</comment>
<keyword evidence="6" id="KW-1185">Reference proteome</keyword>
<protein>
    <recommendedName>
        <fullName evidence="4">MSP domain-containing protein</fullName>
    </recommendedName>
</protein>
<dbReference type="AlphaFoldDB" id="A0AAN7KNW9"/>
<dbReference type="InterPro" id="IPR013783">
    <property type="entry name" value="Ig-like_fold"/>
</dbReference>
<dbReference type="GO" id="GO:0090158">
    <property type="term" value="P:endoplasmic reticulum membrane organization"/>
    <property type="evidence" value="ECO:0007669"/>
    <property type="project" value="TreeGrafter"/>
</dbReference>
<evidence type="ECO:0000256" key="1">
    <source>
        <dbReference type="ARBA" id="ARBA00008932"/>
    </source>
</evidence>
<keyword evidence="2" id="KW-0175">Coiled coil</keyword>
<keyword evidence="3" id="KW-0472">Membrane</keyword>
<dbReference type="PANTHER" id="PTHR10809:SF148">
    <property type="entry name" value="OS01G0936800 PROTEIN"/>
    <property type="match status" value="1"/>
</dbReference>
<organism evidence="5 6">
    <name type="scientific">Trapa natans</name>
    <name type="common">Water chestnut</name>
    <dbReference type="NCBI Taxonomy" id="22666"/>
    <lineage>
        <taxon>Eukaryota</taxon>
        <taxon>Viridiplantae</taxon>
        <taxon>Streptophyta</taxon>
        <taxon>Embryophyta</taxon>
        <taxon>Tracheophyta</taxon>
        <taxon>Spermatophyta</taxon>
        <taxon>Magnoliopsida</taxon>
        <taxon>eudicotyledons</taxon>
        <taxon>Gunneridae</taxon>
        <taxon>Pentapetalae</taxon>
        <taxon>rosids</taxon>
        <taxon>malvids</taxon>
        <taxon>Myrtales</taxon>
        <taxon>Lythraceae</taxon>
        <taxon>Trapa</taxon>
    </lineage>
</organism>
<dbReference type="FunFam" id="2.60.40.10:FF:000813">
    <property type="entry name" value="Vesicle-associated protein 1-1"/>
    <property type="match status" value="1"/>
</dbReference>
<keyword evidence="3" id="KW-0812">Transmembrane</keyword>
<comment type="similarity">
    <text evidence="1">Belongs to the VAMP-associated protein (VAP) (TC 9.B.17) family.</text>
</comment>
<sequence length="300" mass="33668">MRQWTVKMGADLLAIRPRELKFVFELKKQSTCSIQLENKTQHYVAFKVKTTAPKKYSVRPNVGVIMPKSTSVFFVTMQAQLSVPPDMSCKDKFLIQSTVVPAGTVYEDITRDVFSKEECKYIEENKLRVFLVSPPESPINGAPKQGIIEAPNVNGANFIKPESTASALKVTKAIEPPKVVNDEESHKKDVNLKWDKEKGSVMKAAKVVQPYTNLCVKVDEERVRLLKDIEEIRAKLSELESKLGSVQVTISKLQEEEKSRTDLQGMLRMKGGTKTVYNGFPLLFVVMVALLSLAFGKVSR</sequence>
<dbReference type="Gene3D" id="2.60.40.10">
    <property type="entry name" value="Immunoglobulins"/>
    <property type="match status" value="1"/>
</dbReference>
<gene>
    <name evidence="5" type="ORF">SAY86_015306</name>
</gene>
<accession>A0AAN7KNW9</accession>
<dbReference type="Proteomes" id="UP001346149">
    <property type="component" value="Unassembled WGS sequence"/>
</dbReference>
<dbReference type="Pfam" id="PF00635">
    <property type="entry name" value="Motile_Sperm"/>
    <property type="match status" value="1"/>
</dbReference>
<name>A0AAN7KNW9_TRANT</name>
<feature type="transmembrane region" description="Helical" evidence="3">
    <location>
        <begin position="276"/>
        <end position="295"/>
    </location>
</feature>
<feature type="coiled-coil region" evidence="2">
    <location>
        <begin position="222"/>
        <end position="256"/>
    </location>
</feature>
<proteinExistence type="inferred from homology"/>
<evidence type="ECO:0000256" key="3">
    <source>
        <dbReference type="SAM" id="Phobius"/>
    </source>
</evidence>
<feature type="domain" description="MSP" evidence="4">
    <location>
        <begin position="12"/>
        <end position="132"/>
    </location>
</feature>
<keyword evidence="3" id="KW-1133">Transmembrane helix</keyword>
<evidence type="ECO:0000259" key="4">
    <source>
        <dbReference type="PROSITE" id="PS50202"/>
    </source>
</evidence>
<reference evidence="5 6" key="1">
    <citation type="journal article" date="2023" name="Hortic Res">
        <title>Pangenome of water caltrop reveals structural variations and asymmetric subgenome divergence after allopolyploidization.</title>
        <authorList>
            <person name="Zhang X."/>
            <person name="Chen Y."/>
            <person name="Wang L."/>
            <person name="Yuan Y."/>
            <person name="Fang M."/>
            <person name="Shi L."/>
            <person name="Lu R."/>
            <person name="Comes H.P."/>
            <person name="Ma Y."/>
            <person name="Chen Y."/>
            <person name="Huang G."/>
            <person name="Zhou Y."/>
            <person name="Zheng Z."/>
            <person name="Qiu Y."/>
        </authorList>
    </citation>
    <scope>NUCLEOTIDE SEQUENCE [LARGE SCALE GENOMIC DNA]</scope>
    <source>
        <strain evidence="5">F231</strain>
    </source>
</reference>
<evidence type="ECO:0000256" key="2">
    <source>
        <dbReference type="SAM" id="Coils"/>
    </source>
</evidence>
<dbReference type="PIRSF" id="PIRSF019693">
    <property type="entry name" value="VAMP-associated"/>
    <property type="match status" value="1"/>
</dbReference>
<dbReference type="InterPro" id="IPR008962">
    <property type="entry name" value="PapD-like_sf"/>
</dbReference>
<evidence type="ECO:0000313" key="6">
    <source>
        <dbReference type="Proteomes" id="UP001346149"/>
    </source>
</evidence>
<dbReference type="InterPro" id="IPR016763">
    <property type="entry name" value="VAP"/>
</dbReference>
<dbReference type="InterPro" id="IPR000535">
    <property type="entry name" value="MSP_dom"/>
</dbReference>
<dbReference type="GO" id="GO:0005886">
    <property type="term" value="C:plasma membrane"/>
    <property type="evidence" value="ECO:0007669"/>
    <property type="project" value="TreeGrafter"/>
</dbReference>